<dbReference type="InParanoid" id="A0A2Y9DFS8"/>
<evidence type="ECO:0000256" key="10">
    <source>
        <dbReference type="SAM" id="MobiDB-lite"/>
    </source>
</evidence>
<evidence type="ECO:0000256" key="3">
    <source>
        <dbReference type="ARBA" id="ARBA00023015"/>
    </source>
</evidence>
<dbReference type="SUPFAM" id="SSF46689">
    <property type="entry name" value="Homeodomain-like"/>
    <property type="match status" value="1"/>
</dbReference>
<feature type="domain" description="Homeobox" evidence="11">
    <location>
        <begin position="35"/>
        <end position="95"/>
    </location>
</feature>
<keyword evidence="7 8" id="KW-0539">Nucleus</keyword>
<feature type="DNA-binding region" description="Homeobox" evidence="8">
    <location>
        <begin position="37"/>
        <end position="96"/>
    </location>
</feature>
<dbReference type="PANTHER" id="PTHR45793:SF22">
    <property type="entry name" value="CONE-ROD HOMEOBOX PROTEIN"/>
    <property type="match status" value="1"/>
</dbReference>
<evidence type="ECO:0000256" key="1">
    <source>
        <dbReference type="ARBA" id="ARBA00004123"/>
    </source>
</evidence>
<dbReference type="CDD" id="cd00086">
    <property type="entry name" value="homeodomain"/>
    <property type="match status" value="1"/>
</dbReference>
<keyword evidence="2" id="KW-0217">Developmental protein</keyword>
<keyword evidence="5 8" id="KW-0371">Homeobox</keyword>
<dbReference type="KEGG" id="tmu:101348082"/>
<dbReference type="PROSITE" id="PS50071">
    <property type="entry name" value="HOMEOBOX_2"/>
    <property type="match status" value="1"/>
</dbReference>
<accession>A0A2Y9DFS8</accession>
<evidence type="ECO:0000256" key="8">
    <source>
        <dbReference type="PROSITE-ProRule" id="PRU00108"/>
    </source>
</evidence>
<proteinExistence type="predicted"/>
<gene>
    <name evidence="13" type="primary">ARGFX</name>
</gene>
<dbReference type="PANTHER" id="PTHR45793">
    <property type="entry name" value="HOMEOBOX PROTEIN"/>
    <property type="match status" value="1"/>
</dbReference>
<dbReference type="AlphaFoldDB" id="A0A2Y9DFS8"/>
<evidence type="ECO:0000313" key="12">
    <source>
        <dbReference type="Proteomes" id="UP000248480"/>
    </source>
</evidence>
<feature type="compositionally biased region" description="Polar residues" evidence="10">
    <location>
        <begin position="115"/>
        <end position="125"/>
    </location>
</feature>
<organism evidence="12 13">
    <name type="scientific">Trichechus manatus latirostris</name>
    <name type="common">Florida manatee</name>
    <dbReference type="NCBI Taxonomy" id="127582"/>
    <lineage>
        <taxon>Eukaryota</taxon>
        <taxon>Metazoa</taxon>
        <taxon>Chordata</taxon>
        <taxon>Craniata</taxon>
        <taxon>Vertebrata</taxon>
        <taxon>Euteleostomi</taxon>
        <taxon>Mammalia</taxon>
        <taxon>Eutheria</taxon>
        <taxon>Afrotheria</taxon>
        <taxon>Sirenia</taxon>
        <taxon>Trichechidae</taxon>
        <taxon>Trichechus</taxon>
    </lineage>
</organism>
<evidence type="ECO:0000256" key="2">
    <source>
        <dbReference type="ARBA" id="ARBA00022473"/>
    </source>
</evidence>
<name>A0A2Y9DFS8_TRIMA</name>
<comment type="subcellular location">
    <subcellularLocation>
        <location evidence="1 8 9">Nucleus</location>
    </subcellularLocation>
</comment>
<reference evidence="13" key="1">
    <citation type="submission" date="2025-08" db="UniProtKB">
        <authorList>
            <consortium name="RefSeq"/>
        </authorList>
    </citation>
    <scope>IDENTIFICATION</scope>
</reference>
<dbReference type="GeneID" id="101348082"/>
<dbReference type="RefSeq" id="XP_004373783.3">
    <property type="nucleotide sequence ID" value="XM_004373726.3"/>
</dbReference>
<evidence type="ECO:0000256" key="6">
    <source>
        <dbReference type="ARBA" id="ARBA00023163"/>
    </source>
</evidence>
<evidence type="ECO:0000259" key="11">
    <source>
        <dbReference type="PROSITE" id="PS50071"/>
    </source>
</evidence>
<feature type="region of interest" description="Disordered" evidence="10">
    <location>
        <begin position="94"/>
        <end position="125"/>
    </location>
</feature>
<evidence type="ECO:0000256" key="5">
    <source>
        <dbReference type="ARBA" id="ARBA00023155"/>
    </source>
</evidence>
<dbReference type="InterPro" id="IPR009057">
    <property type="entry name" value="Homeodomain-like_sf"/>
</dbReference>
<evidence type="ECO:0000256" key="4">
    <source>
        <dbReference type="ARBA" id="ARBA00023125"/>
    </source>
</evidence>
<dbReference type="Proteomes" id="UP000248480">
    <property type="component" value="Unplaced"/>
</dbReference>
<dbReference type="InterPro" id="IPR001356">
    <property type="entry name" value="HD"/>
</dbReference>
<protein>
    <submittedName>
        <fullName evidence="13">Arginine-fifty homeobox</fullName>
    </submittedName>
</protein>
<sequence>MNRMAPENPKPYPFVNMDDPSMNLIPQNPADPTIWRKRQERTLFTHKQHEELEALFSHTMFPDKNLCMELALKFNVQESKVKVWFRNQRFKMRKQQQQHQQSLKKPRQITPAKKNVSTSPRASTNPYSFSPMVSDCYSSLPPQPLGASNWAQDSVFTWNPTSDVQMQEPQLERLVASVPALYSDAYDIAQIMELYSFPDEDVTSICSFSCLYQYLSPTRPQLERRGPALSIFADPAVGLSPGETWSSMTNTGFVADSLRDSLEFQNPSSMVDSRFQ</sequence>
<evidence type="ECO:0000313" key="13">
    <source>
        <dbReference type="RefSeq" id="XP_004373783.3"/>
    </source>
</evidence>
<dbReference type="CTD" id="503582"/>
<dbReference type="GO" id="GO:0000981">
    <property type="term" value="F:DNA-binding transcription factor activity, RNA polymerase II-specific"/>
    <property type="evidence" value="ECO:0007669"/>
    <property type="project" value="TreeGrafter"/>
</dbReference>
<dbReference type="GO" id="GO:0005634">
    <property type="term" value="C:nucleus"/>
    <property type="evidence" value="ECO:0007669"/>
    <property type="project" value="UniProtKB-SubCell"/>
</dbReference>
<keyword evidence="6" id="KW-0804">Transcription</keyword>
<dbReference type="Gene3D" id="1.10.10.60">
    <property type="entry name" value="Homeodomain-like"/>
    <property type="match status" value="1"/>
</dbReference>
<keyword evidence="3" id="KW-0805">Transcription regulation</keyword>
<dbReference type="GO" id="GO:0000978">
    <property type="term" value="F:RNA polymerase II cis-regulatory region sequence-specific DNA binding"/>
    <property type="evidence" value="ECO:0007669"/>
    <property type="project" value="TreeGrafter"/>
</dbReference>
<dbReference type="FunCoup" id="A0A2Y9DFS8">
    <property type="interactions" value="38"/>
</dbReference>
<keyword evidence="4 8" id="KW-0238">DNA-binding</keyword>
<evidence type="ECO:0000256" key="9">
    <source>
        <dbReference type="RuleBase" id="RU000682"/>
    </source>
</evidence>
<dbReference type="Pfam" id="PF00046">
    <property type="entry name" value="Homeodomain"/>
    <property type="match status" value="1"/>
</dbReference>
<feature type="compositionally biased region" description="Basic residues" evidence="10">
    <location>
        <begin position="94"/>
        <end position="107"/>
    </location>
</feature>
<keyword evidence="12" id="KW-1185">Reference proteome</keyword>
<dbReference type="SMART" id="SM00389">
    <property type="entry name" value="HOX"/>
    <property type="match status" value="1"/>
</dbReference>
<evidence type="ECO:0000256" key="7">
    <source>
        <dbReference type="ARBA" id="ARBA00023242"/>
    </source>
</evidence>